<sequence length="464" mass="53509">MEKYRATPSICEFSQSYNTSPQHSINTTISQMQKSKFYNMFLRERNRYQLRDSSKEASQRLRQISNERIKQSISIRRSCEFIPKELVVDLKQSDLKLRNNKLPDFKKFKGKEGFKLALKKYTSIPTNLANCRVTIDSPANFPSYNDLKKVKIKKKKESINGYNLKKKIHQKITKSLKERNSVRKSLRTESKKLTKIIERKPEQRKNLEQKINDQRPPSMLNFIPGIGSPSEPKLPPTRRVDLTVQLPILPSPVSESPIGTPLPTKILKLDRKKMSLKRDLIKKNILEFINKKKDTTFNNHKAEALLENKKFAKEVHVKERLKSQDISESLKKKQKSKQNYRRFSILGKDSEKSREEAPFVQAHSKPLQKIKKPAPKKISSNPAQNSQEKTSKPASNPSLTKKKAVKISCKSKRPKEATIPPDSCGALITPKTIIKLPKIEYDQMVDSDIDKWSVSEYSPTGFYC</sequence>
<keyword evidence="3" id="KW-1185">Reference proteome</keyword>
<feature type="compositionally biased region" description="Basic residues" evidence="1">
    <location>
        <begin position="366"/>
        <end position="375"/>
    </location>
</feature>
<dbReference type="AlphaFoldDB" id="A0AAD1XA47"/>
<protein>
    <submittedName>
        <fullName evidence="2">Uncharacterized protein</fullName>
    </submittedName>
</protein>
<dbReference type="Proteomes" id="UP001295684">
    <property type="component" value="Unassembled WGS sequence"/>
</dbReference>
<feature type="compositionally biased region" description="Polar residues" evidence="1">
    <location>
        <begin position="378"/>
        <end position="399"/>
    </location>
</feature>
<name>A0AAD1XA47_EUPCR</name>
<feature type="compositionally biased region" description="Basic and acidic residues" evidence="1">
    <location>
        <begin position="322"/>
        <end position="331"/>
    </location>
</feature>
<comment type="caution">
    <text evidence="2">The sequence shown here is derived from an EMBL/GenBank/DDBJ whole genome shotgun (WGS) entry which is preliminary data.</text>
</comment>
<evidence type="ECO:0000313" key="2">
    <source>
        <dbReference type="EMBL" id="CAI2364352.1"/>
    </source>
</evidence>
<organism evidence="2 3">
    <name type="scientific">Euplotes crassus</name>
    <dbReference type="NCBI Taxonomy" id="5936"/>
    <lineage>
        <taxon>Eukaryota</taxon>
        <taxon>Sar</taxon>
        <taxon>Alveolata</taxon>
        <taxon>Ciliophora</taxon>
        <taxon>Intramacronucleata</taxon>
        <taxon>Spirotrichea</taxon>
        <taxon>Hypotrichia</taxon>
        <taxon>Euplotida</taxon>
        <taxon>Euplotidae</taxon>
        <taxon>Moneuplotes</taxon>
    </lineage>
</organism>
<dbReference type="EMBL" id="CAMPGE010005501">
    <property type="protein sequence ID" value="CAI2364352.1"/>
    <property type="molecule type" value="Genomic_DNA"/>
</dbReference>
<evidence type="ECO:0000313" key="3">
    <source>
        <dbReference type="Proteomes" id="UP001295684"/>
    </source>
</evidence>
<feature type="compositionally biased region" description="Basic residues" evidence="1">
    <location>
        <begin position="400"/>
        <end position="413"/>
    </location>
</feature>
<accession>A0AAD1XA47</accession>
<proteinExistence type="predicted"/>
<reference evidence="2" key="1">
    <citation type="submission" date="2023-07" db="EMBL/GenBank/DDBJ databases">
        <authorList>
            <consortium name="AG Swart"/>
            <person name="Singh M."/>
            <person name="Singh A."/>
            <person name="Seah K."/>
            <person name="Emmerich C."/>
        </authorList>
    </citation>
    <scope>NUCLEOTIDE SEQUENCE</scope>
    <source>
        <strain evidence="2">DP1</strain>
    </source>
</reference>
<evidence type="ECO:0000256" key="1">
    <source>
        <dbReference type="SAM" id="MobiDB-lite"/>
    </source>
</evidence>
<feature type="compositionally biased region" description="Basic and acidic residues" evidence="1">
    <location>
        <begin position="348"/>
        <end position="357"/>
    </location>
</feature>
<gene>
    <name evidence="2" type="ORF">ECRASSUSDP1_LOCUS5695</name>
</gene>
<feature type="region of interest" description="Disordered" evidence="1">
    <location>
        <begin position="322"/>
        <end position="422"/>
    </location>
</feature>